<keyword evidence="1" id="KW-0175">Coiled coil</keyword>
<evidence type="ECO:0000256" key="1">
    <source>
        <dbReference type="SAM" id="Coils"/>
    </source>
</evidence>
<sequence>MNSDDIAALTRVAARIEAGEDLTTELMGQEGVPVALRLVIAAVTLAAADMPVNKKSITTIAPAARSATYRDHAALLDQAKAVIPALVQAQLGLAGTKISAADLARQLEAAHATIEKERRLREEAEERLKHVAAYARELHWQLKPEYEARVREREEKVRYLRLVPGGPEEDEPGIGEEAHQRRSAPSKER</sequence>
<organism evidence="3 4">
    <name type="scientific">Paractinoplanes aksuensis</name>
    <dbReference type="NCBI Taxonomy" id="2939490"/>
    <lineage>
        <taxon>Bacteria</taxon>
        <taxon>Bacillati</taxon>
        <taxon>Actinomycetota</taxon>
        <taxon>Actinomycetes</taxon>
        <taxon>Micromonosporales</taxon>
        <taxon>Micromonosporaceae</taxon>
        <taxon>Paractinoplanes</taxon>
    </lineage>
</organism>
<evidence type="ECO:0000313" key="3">
    <source>
        <dbReference type="EMBL" id="MCO8270934.1"/>
    </source>
</evidence>
<feature type="region of interest" description="Disordered" evidence="2">
    <location>
        <begin position="161"/>
        <end position="189"/>
    </location>
</feature>
<dbReference type="EMBL" id="JAMYJR010000009">
    <property type="protein sequence ID" value="MCO8270934.1"/>
    <property type="molecule type" value="Genomic_DNA"/>
</dbReference>
<keyword evidence="4" id="KW-1185">Reference proteome</keyword>
<reference evidence="3 4" key="1">
    <citation type="submission" date="2022-06" db="EMBL/GenBank/DDBJ databases">
        <title>New Species of the Genus Actinoplanes, ActinopZanes ferrugineus.</title>
        <authorList>
            <person name="Ding P."/>
        </authorList>
    </citation>
    <scope>NUCLEOTIDE SEQUENCE [LARGE SCALE GENOMIC DNA]</scope>
    <source>
        <strain evidence="3 4">TRM88003</strain>
    </source>
</reference>
<dbReference type="RefSeq" id="WP_253237052.1">
    <property type="nucleotide sequence ID" value="NZ_JAMYJR010000009.1"/>
</dbReference>
<evidence type="ECO:0000313" key="4">
    <source>
        <dbReference type="Proteomes" id="UP001523369"/>
    </source>
</evidence>
<protein>
    <submittedName>
        <fullName evidence="3">Uncharacterized protein</fullName>
    </submittedName>
</protein>
<feature type="compositionally biased region" description="Basic and acidic residues" evidence="2">
    <location>
        <begin position="176"/>
        <end position="189"/>
    </location>
</feature>
<feature type="coiled-coil region" evidence="1">
    <location>
        <begin position="100"/>
        <end position="127"/>
    </location>
</feature>
<dbReference type="Proteomes" id="UP001523369">
    <property type="component" value="Unassembled WGS sequence"/>
</dbReference>
<comment type="caution">
    <text evidence="3">The sequence shown here is derived from an EMBL/GenBank/DDBJ whole genome shotgun (WGS) entry which is preliminary data.</text>
</comment>
<name>A0ABT1DJC4_9ACTN</name>
<accession>A0ABT1DJC4</accession>
<proteinExistence type="predicted"/>
<gene>
    <name evidence="3" type="ORF">M1L60_10050</name>
</gene>
<evidence type="ECO:0000256" key="2">
    <source>
        <dbReference type="SAM" id="MobiDB-lite"/>
    </source>
</evidence>